<protein>
    <submittedName>
        <fullName evidence="1">Magnesium transporter 2 isoform 2</fullName>
    </submittedName>
</protein>
<reference evidence="1" key="1">
    <citation type="submission" date="2020-09" db="EMBL/GenBank/DDBJ databases">
        <title>Genome-Enabled Discovery of Anthraquinone Biosynthesis in Senna tora.</title>
        <authorList>
            <person name="Kang S.-H."/>
            <person name="Pandey R.P."/>
            <person name="Lee C.-M."/>
            <person name="Sim J.-S."/>
            <person name="Jeong J.-T."/>
            <person name="Choi B.-S."/>
            <person name="Jung M."/>
            <person name="Ginzburg D."/>
            <person name="Zhao K."/>
            <person name="Won S.Y."/>
            <person name="Oh T.-J."/>
            <person name="Yu Y."/>
            <person name="Kim N.-H."/>
            <person name="Lee O.R."/>
            <person name="Lee T.-H."/>
            <person name="Bashyal P."/>
            <person name="Kim T.-S."/>
            <person name="Lee W.-H."/>
            <person name="Kawkins C."/>
            <person name="Kim C.-K."/>
            <person name="Kim J.S."/>
            <person name="Ahn B.O."/>
            <person name="Rhee S.Y."/>
            <person name="Sohng J.K."/>
        </authorList>
    </citation>
    <scope>NUCLEOTIDE SEQUENCE</scope>
    <source>
        <tissue evidence="1">Leaf</tissue>
    </source>
</reference>
<comment type="caution">
    <text evidence="1">The sequence shown here is derived from an EMBL/GenBank/DDBJ whole genome shotgun (WGS) entry which is preliminary data.</text>
</comment>
<organism evidence="1 2">
    <name type="scientific">Senna tora</name>
    <dbReference type="NCBI Taxonomy" id="362788"/>
    <lineage>
        <taxon>Eukaryota</taxon>
        <taxon>Viridiplantae</taxon>
        <taxon>Streptophyta</taxon>
        <taxon>Embryophyta</taxon>
        <taxon>Tracheophyta</taxon>
        <taxon>Spermatophyta</taxon>
        <taxon>Magnoliopsida</taxon>
        <taxon>eudicotyledons</taxon>
        <taxon>Gunneridae</taxon>
        <taxon>Pentapetalae</taxon>
        <taxon>rosids</taxon>
        <taxon>fabids</taxon>
        <taxon>Fabales</taxon>
        <taxon>Fabaceae</taxon>
        <taxon>Caesalpinioideae</taxon>
        <taxon>Cassia clade</taxon>
        <taxon>Senna</taxon>
    </lineage>
</organism>
<proteinExistence type="predicted"/>
<gene>
    <name evidence="1" type="ORF">G2W53_022654</name>
</gene>
<dbReference type="AntiFam" id="ANF00038">
    <property type="entry name" value="Overlaps SRP RNA, same strand"/>
</dbReference>
<dbReference type="Proteomes" id="UP000634136">
    <property type="component" value="Unassembled WGS sequence"/>
</dbReference>
<sequence length="64" mass="7152">MMRLVGLPVPSCELSHENRAKAQASWLLNWRAMRETGFTEQRKPSTLNSGGITGYCITGPHYAM</sequence>
<name>A0A834WIG1_9FABA</name>
<evidence type="ECO:0000313" key="2">
    <source>
        <dbReference type="Proteomes" id="UP000634136"/>
    </source>
</evidence>
<dbReference type="AlphaFoldDB" id="A0A834WIG1"/>
<dbReference type="OrthoDB" id="1431376at2759"/>
<dbReference type="EMBL" id="JAAIUW010000007">
    <property type="protein sequence ID" value="KAF7824510.1"/>
    <property type="molecule type" value="Genomic_DNA"/>
</dbReference>
<evidence type="ECO:0000313" key="1">
    <source>
        <dbReference type="EMBL" id="KAF7824510.1"/>
    </source>
</evidence>
<accession>A0A834WIG1</accession>
<keyword evidence="2" id="KW-1185">Reference proteome</keyword>